<reference evidence="2" key="2">
    <citation type="journal article" date="2022" name="Microbiol. Resour. Announc.">
        <title>Metagenome Sequencing to Explore Phylogenomics of Terrestrial Cyanobacteria.</title>
        <authorList>
            <person name="Ward R.D."/>
            <person name="Stajich J.E."/>
            <person name="Johansen J.R."/>
            <person name="Huntemann M."/>
            <person name="Clum A."/>
            <person name="Foster B."/>
            <person name="Foster B."/>
            <person name="Roux S."/>
            <person name="Palaniappan K."/>
            <person name="Varghese N."/>
            <person name="Mukherjee S."/>
            <person name="Reddy T.B.K."/>
            <person name="Daum C."/>
            <person name="Copeland A."/>
            <person name="Chen I.A."/>
            <person name="Ivanova N.N."/>
            <person name="Kyrpides N.C."/>
            <person name="Shapiro N."/>
            <person name="Eloe-Fadrosh E.A."/>
            <person name="Pietrasiak N."/>
        </authorList>
    </citation>
    <scope>NUCLEOTIDE SEQUENCE</scope>
    <source>
        <strain evidence="2">JT2-VF2</strain>
    </source>
</reference>
<comment type="caution">
    <text evidence="2">The sequence shown here is derived from an EMBL/GenBank/DDBJ whole genome shotgun (WGS) entry which is preliminary data.</text>
</comment>
<evidence type="ECO:0000313" key="3">
    <source>
        <dbReference type="Proteomes" id="UP000715781"/>
    </source>
</evidence>
<sequence>MGNPTDTCFPAGTLTANKSAKSFGSSFLGATDGYAGVSRHFPQVGEPAHGGGSPSGASGAKTTVVATADASYVATATLTPTQCPPQRAASPALNAMGYFFIWKSFTPEFLKLGLQDRL</sequence>
<protein>
    <submittedName>
        <fullName evidence="2">Uncharacterized protein</fullName>
    </submittedName>
</protein>
<gene>
    <name evidence="2" type="ORF">KME32_19170</name>
</gene>
<organism evidence="2 3">
    <name type="scientific">Mojavia pulchra JT2-VF2</name>
    <dbReference type="NCBI Taxonomy" id="287848"/>
    <lineage>
        <taxon>Bacteria</taxon>
        <taxon>Bacillati</taxon>
        <taxon>Cyanobacteriota</taxon>
        <taxon>Cyanophyceae</taxon>
        <taxon>Nostocales</taxon>
        <taxon>Nostocaceae</taxon>
    </lineage>
</organism>
<feature type="region of interest" description="Disordered" evidence="1">
    <location>
        <begin position="39"/>
        <end position="60"/>
    </location>
</feature>
<proteinExistence type="predicted"/>
<evidence type="ECO:0000313" key="2">
    <source>
        <dbReference type="EMBL" id="MBW4563226.1"/>
    </source>
</evidence>
<dbReference type="EMBL" id="JAHHHN010000011">
    <property type="protein sequence ID" value="MBW4563226.1"/>
    <property type="molecule type" value="Genomic_DNA"/>
</dbReference>
<dbReference type="Proteomes" id="UP000715781">
    <property type="component" value="Unassembled WGS sequence"/>
</dbReference>
<name>A0A951Q1S9_9NOST</name>
<accession>A0A951Q1S9</accession>
<dbReference type="AlphaFoldDB" id="A0A951Q1S9"/>
<reference evidence="2" key="1">
    <citation type="submission" date="2021-05" db="EMBL/GenBank/DDBJ databases">
        <authorList>
            <person name="Pietrasiak N."/>
            <person name="Ward R."/>
            <person name="Stajich J.E."/>
            <person name="Kurbessoian T."/>
        </authorList>
    </citation>
    <scope>NUCLEOTIDE SEQUENCE</scope>
    <source>
        <strain evidence="2">JT2-VF2</strain>
    </source>
</reference>
<evidence type="ECO:0000256" key="1">
    <source>
        <dbReference type="SAM" id="MobiDB-lite"/>
    </source>
</evidence>